<feature type="signal peptide" evidence="4">
    <location>
        <begin position="1"/>
        <end position="19"/>
    </location>
</feature>
<dbReference type="SMART" id="SM00646">
    <property type="entry name" value="Ami_3"/>
    <property type="match status" value="1"/>
</dbReference>
<comment type="caution">
    <text evidence="6">The sequence shown here is derived from an EMBL/GenBank/DDBJ whole genome shotgun (WGS) entry which is preliminary data.</text>
</comment>
<gene>
    <name evidence="6" type="ORF">GCM10011617_14190</name>
</gene>
<dbReference type="Proteomes" id="UP000634139">
    <property type="component" value="Unassembled WGS sequence"/>
</dbReference>
<dbReference type="RefSeq" id="WP_189539942.1">
    <property type="nucleotide sequence ID" value="NZ_BMZD01000003.1"/>
</dbReference>
<reference evidence="6" key="2">
    <citation type="submission" date="2020-09" db="EMBL/GenBank/DDBJ databases">
        <authorList>
            <person name="Sun Q."/>
            <person name="Kim S."/>
        </authorList>
    </citation>
    <scope>NUCLEOTIDE SEQUENCE</scope>
    <source>
        <strain evidence="6">KCTC 32422</strain>
    </source>
</reference>
<dbReference type="InterPro" id="IPR002508">
    <property type="entry name" value="MurNAc-LAA_cat"/>
</dbReference>
<dbReference type="SUPFAM" id="SSF53187">
    <property type="entry name" value="Zn-dependent exopeptidases"/>
    <property type="match status" value="1"/>
</dbReference>
<dbReference type="PANTHER" id="PTHR30404">
    <property type="entry name" value="N-ACETYLMURAMOYL-L-ALANINE AMIDASE"/>
    <property type="match status" value="1"/>
</dbReference>
<evidence type="ECO:0000256" key="3">
    <source>
        <dbReference type="ARBA" id="ARBA00022801"/>
    </source>
</evidence>
<evidence type="ECO:0000256" key="2">
    <source>
        <dbReference type="ARBA" id="ARBA00011901"/>
    </source>
</evidence>
<name>A0A918RCY2_9SPHN</name>
<evidence type="ECO:0000313" key="7">
    <source>
        <dbReference type="Proteomes" id="UP000634139"/>
    </source>
</evidence>
<dbReference type="EC" id="3.5.1.28" evidence="2"/>
<keyword evidence="3" id="KW-0378">Hydrolase</keyword>
<organism evidence="6 7">
    <name type="scientific">Novosphingobium arvoryzae</name>
    <dbReference type="NCBI Taxonomy" id="1256514"/>
    <lineage>
        <taxon>Bacteria</taxon>
        <taxon>Pseudomonadati</taxon>
        <taxon>Pseudomonadota</taxon>
        <taxon>Alphaproteobacteria</taxon>
        <taxon>Sphingomonadales</taxon>
        <taxon>Sphingomonadaceae</taxon>
        <taxon>Novosphingobium</taxon>
    </lineage>
</organism>
<evidence type="ECO:0000259" key="5">
    <source>
        <dbReference type="SMART" id="SM00646"/>
    </source>
</evidence>
<comment type="catalytic activity">
    <reaction evidence="1">
        <text>Hydrolyzes the link between N-acetylmuramoyl residues and L-amino acid residues in certain cell-wall glycopeptides.</text>
        <dbReference type="EC" id="3.5.1.28"/>
    </reaction>
</comment>
<evidence type="ECO:0000256" key="1">
    <source>
        <dbReference type="ARBA" id="ARBA00001561"/>
    </source>
</evidence>
<dbReference type="AlphaFoldDB" id="A0A918RCY2"/>
<sequence>MRRAVLLLLLFLAPVAVFAGMVAVDRIYGAPGRGWDYVVTVLLPSTENGGNLPEILGPADASRPLVVIDAGHGGKDPGAGAGEIKEKQLTLALALALRDELLRGGGVRVALTRSDDRFLVLSDRNNIARRLGADLFISLHADSTEVGSSARGATVYTLSERGSNETAERMAARENAADEVNGVRLETQSAAVNAALVDLSQRLANARSEEFAALILREGEGKLPFRERAGQSGAFVVLKSPDVPSVLFETGYINNPEDLARLSSRAGQAAIAEVLASAIRVYFARQAVPQIGT</sequence>
<protein>
    <recommendedName>
        <fullName evidence="2">N-acetylmuramoyl-L-alanine amidase</fullName>
        <ecNumber evidence="2">3.5.1.28</ecNumber>
    </recommendedName>
</protein>
<feature type="domain" description="MurNAc-LAA" evidence="5">
    <location>
        <begin position="125"/>
        <end position="280"/>
    </location>
</feature>
<evidence type="ECO:0000313" key="6">
    <source>
        <dbReference type="EMBL" id="GGZ95303.1"/>
    </source>
</evidence>
<proteinExistence type="predicted"/>
<dbReference type="EMBL" id="BMZD01000003">
    <property type="protein sequence ID" value="GGZ95303.1"/>
    <property type="molecule type" value="Genomic_DNA"/>
</dbReference>
<dbReference type="InterPro" id="IPR050695">
    <property type="entry name" value="N-acetylmuramoyl_amidase_3"/>
</dbReference>
<dbReference type="Gene3D" id="3.40.630.40">
    <property type="entry name" value="Zn-dependent exopeptidases"/>
    <property type="match status" value="1"/>
</dbReference>
<evidence type="ECO:0000256" key="4">
    <source>
        <dbReference type="SAM" id="SignalP"/>
    </source>
</evidence>
<dbReference type="GO" id="GO:0009253">
    <property type="term" value="P:peptidoglycan catabolic process"/>
    <property type="evidence" value="ECO:0007669"/>
    <property type="project" value="InterPro"/>
</dbReference>
<reference evidence="6" key="1">
    <citation type="journal article" date="2014" name="Int. J. Syst. Evol. Microbiol.">
        <title>Complete genome sequence of Corynebacterium casei LMG S-19264T (=DSM 44701T), isolated from a smear-ripened cheese.</title>
        <authorList>
            <consortium name="US DOE Joint Genome Institute (JGI-PGF)"/>
            <person name="Walter F."/>
            <person name="Albersmeier A."/>
            <person name="Kalinowski J."/>
            <person name="Ruckert C."/>
        </authorList>
    </citation>
    <scope>NUCLEOTIDE SEQUENCE</scope>
    <source>
        <strain evidence="6">KCTC 32422</strain>
    </source>
</reference>
<keyword evidence="7" id="KW-1185">Reference proteome</keyword>
<dbReference type="CDD" id="cd02696">
    <property type="entry name" value="MurNAc-LAA"/>
    <property type="match status" value="1"/>
</dbReference>
<dbReference type="GO" id="GO:0008745">
    <property type="term" value="F:N-acetylmuramoyl-L-alanine amidase activity"/>
    <property type="evidence" value="ECO:0007669"/>
    <property type="project" value="UniProtKB-EC"/>
</dbReference>
<dbReference type="GO" id="GO:0030288">
    <property type="term" value="C:outer membrane-bounded periplasmic space"/>
    <property type="evidence" value="ECO:0007669"/>
    <property type="project" value="TreeGrafter"/>
</dbReference>
<dbReference type="Pfam" id="PF01520">
    <property type="entry name" value="Amidase_3"/>
    <property type="match status" value="1"/>
</dbReference>
<accession>A0A918RCY2</accession>
<keyword evidence="4" id="KW-0732">Signal</keyword>
<dbReference type="PANTHER" id="PTHR30404:SF0">
    <property type="entry name" value="N-ACETYLMURAMOYL-L-ALANINE AMIDASE AMIC"/>
    <property type="match status" value="1"/>
</dbReference>
<feature type="chain" id="PRO_5037548632" description="N-acetylmuramoyl-L-alanine amidase" evidence="4">
    <location>
        <begin position="20"/>
        <end position="293"/>
    </location>
</feature>